<reference evidence="1" key="1">
    <citation type="submission" date="2024-06" db="EMBL/GenBank/DDBJ databases">
        <title>Whole Genome Sequence of Streptococcus sp. strain SN-1.</title>
        <authorList>
            <person name="Saito M."/>
            <person name="Kuwahara N."/>
            <person name="Senpuku H."/>
        </authorList>
    </citation>
    <scope>NUCLEOTIDE SEQUENCE</scope>
    <source>
        <strain evidence="1">SN-1</strain>
    </source>
</reference>
<protein>
    <submittedName>
        <fullName evidence="1">Uncharacterized protein</fullName>
    </submittedName>
</protein>
<proteinExistence type="predicted"/>
<gene>
    <name evidence="1" type="ORF">MASAN616_06910</name>
</gene>
<accession>A0AAT9FZZ3</accession>
<organism evidence="1">
    <name type="scientific">Streptococcus sp. SN-1</name>
    <dbReference type="NCBI Taxonomy" id="3074854"/>
    <lineage>
        <taxon>Bacteria</taxon>
        <taxon>Bacillati</taxon>
        <taxon>Bacillota</taxon>
        <taxon>Bacilli</taxon>
        <taxon>Lactobacillales</taxon>
        <taxon>Streptococcaceae</taxon>
        <taxon>Streptococcus</taxon>
    </lineage>
</organism>
<name>A0AAT9FZZ3_9STRE</name>
<dbReference type="AlphaFoldDB" id="A0AAT9FZZ3"/>
<dbReference type="EMBL" id="AP028929">
    <property type="protein sequence ID" value="BET04828.1"/>
    <property type="molecule type" value="Genomic_DNA"/>
</dbReference>
<evidence type="ECO:0000313" key="1">
    <source>
        <dbReference type="EMBL" id="BET04828.1"/>
    </source>
</evidence>
<sequence>MYKMGLSIYKTDLQIDKKQLSNFSCQSNRPLQFLLPMLLKQVDNSVDLSIIVTIYQKRG</sequence>